<accession>A0A9P0QW79</accession>
<keyword evidence="5" id="KW-1185">Reference proteome</keyword>
<dbReference type="EMBL" id="CAKXYY010000033">
    <property type="protein sequence ID" value="CAH2355770.1"/>
    <property type="molecule type" value="Genomic_DNA"/>
</dbReference>
<evidence type="ECO:0000256" key="2">
    <source>
        <dbReference type="SAM" id="Phobius"/>
    </source>
</evidence>
<keyword evidence="2" id="KW-0472">Membrane</keyword>
<keyword evidence="2" id="KW-0812">Transmembrane</keyword>
<sequence length="147" mass="15557">MLRRAILYVAVAAIANAADTIDPLTDIASYTDAAFLISAMNEYPYLITYYSELFGADWKKTISDAYDEGVYSMISDYAGYYDTYGNDYSDYSYSTKGSTSAAKTSSGSFSSGTSANSSSASSTSSTAGVYSVGVPFVGLFAMLAALL</sequence>
<name>A0A9P0QW79_9ASCO</name>
<feature type="chain" id="PRO_5040213689" evidence="3">
    <location>
        <begin position="18"/>
        <end position="147"/>
    </location>
</feature>
<evidence type="ECO:0000313" key="5">
    <source>
        <dbReference type="Proteomes" id="UP000837801"/>
    </source>
</evidence>
<reference evidence="4" key="1">
    <citation type="submission" date="2022-03" db="EMBL/GenBank/DDBJ databases">
        <authorList>
            <person name="Legras J.-L."/>
            <person name="Devillers H."/>
            <person name="Grondin C."/>
        </authorList>
    </citation>
    <scope>NUCLEOTIDE SEQUENCE</scope>
    <source>
        <strain evidence="4">CLIB 1423</strain>
    </source>
</reference>
<organism evidence="4 5">
    <name type="scientific">[Candida] railenensis</name>
    <dbReference type="NCBI Taxonomy" id="45579"/>
    <lineage>
        <taxon>Eukaryota</taxon>
        <taxon>Fungi</taxon>
        <taxon>Dikarya</taxon>
        <taxon>Ascomycota</taxon>
        <taxon>Saccharomycotina</taxon>
        <taxon>Pichiomycetes</taxon>
        <taxon>Debaryomycetaceae</taxon>
        <taxon>Kurtzmaniella</taxon>
    </lineage>
</organism>
<dbReference type="Proteomes" id="UP000837801">
    <property type="component" value="Unassembled WGS sequence"/>
</dbReference>
<proteinExistence type="predicted"/>
<dbReference type="AlphaFoldDB" id="A0A9P0QW79"/>
<feature type="transmembrane region" description="Helical" evidence="2">
    <location>
        <begin position="127"/>
        <end position="146"/>
    </location>
</feature>
<comment type="caution">
    <text evidence="4">The sequence shown here is derived from an EMBL/GenBank/DDBJ whole genome shotgun (WGS) entry which is preliminary data.</text>
</comment>
<keyword evidence="2" id="KW-1133">Transmembrane helix</keyword>
<feature type="signal peptide" evidence="3">
    <location>
        <begin position="1"/>
        <end position="17"/>
    </location>
</feature>
<feature type="region of interest" description="Disordered" evidence="1">
    <location>
        <begin position="101"/>
        <end position="127"/>
    </location>
</feature>
<evidence type="ECO:0000313" key="4">
    <source>
        <dbReference type="EMBL" id="CAH2355770.1"/>
    </source>
</evidence>
<gene>
    <name evidence="4" type="ORF">CLIB1423_33S00584</name>
</gene>
<keyword evidence="3" id="KW-0732">Signal</keyword>
<protein>
    <submittedName>
        <fullName evidence="4">Uncharacterized protein</fullName>
    </submittedName>
</protein>
<evidence type="ECO:0000256" key="1">
    <source>
        <dbReference type="SAM" id="MobiDB-lite"/>
    </source>
</evidence>
<evidence type="ECO:0000256" key="3">
    <source>
        <dbReference type="SAM" id="SignalP"/>
    </source>
</evidence>